<sequence>MKNEWLFQIAYMDAAEPWQYGFQDAATPMMQGIIDLHHDIFFFLMVILIFVLWMLVRVLWHFHYKKNPIPERIVHGTTIEIIWTIFPSIILMFIAIPSFALLYSMDEVVDPAITIKVIGHQWYWNRFLRYTSHGFRPNRSCHSALRSMRSWSGTTWMIEGDIKGYFDNVDHHLLAEILKEYVKDQSLIELYWKMVRAGYVNDGRLEPHSVTGVPQGGILSPLLSNIYLHKLDVFMEDLMSKHNPTGRLQTKENPEYTRALKLQREAKKRGDIKEIRRAQFLRAQIPSVLRIGNRIHYIRYADDWVVGILGSKQFTEEIKSEIQRFLREELRLELSDDKTKITNLTLEKAKFLGVYICRKGRRHTRTLSKVGHNLIRLTNQRLIMYAPIEKLMEKLRDQEYTHKALTPKAQTKWIHLKAEELIYRYNAVLTGILNYYSFVDNRNMLQRIVWVLRFSAAFTLARKWNLSPAMVFKKLGSKLKVGKHTIAIPTDLKIQTMKFNLISKKVSDPFKVKYFAMRRFVMDKPCKLYGETENVEMHHVRHIRKGTIKGFSK</sequence>
<dbReference type="InterPro" id="IPR036257">
    <property type="entry name" value="Cyt_c_oxidase_su2_TM_sf"/>
</dbReference>
<evidence type="ECO:0000256" key="1">
    <source>
        <dbReference type="ARBA" id="ARBA00004225"/>
    </source>
</evidence>
<dbReference type="AlphaFoldDB" id="H9LRW5"/>
<dbReference type="Pfam" id="PF02790">
    <property type="entry name" value="COX2_TM"/>
    <property type="match status" value="1"/>
</dbReference>
<evidence type="ECO:0000256" key="3">
    <source>
        <dbReference type="ARBA" id="ARBA00022989"/>
    </source>
</evidence>
<dbReference type="PROSITE" id="PS50999">
    <property type="entry name" value="COX2_TM"/>
    <property type="match status" value="1"/>
</dbReference>
<dbReference type="PANTHER" id="PTHR33642:SF4">
    <property type="entry name" value="COX1_OXI3 INTRON 1 PROTEIN-RELATED"/>
    <property type="match status" value="1"/>
</dbReference>
<dbReference type="InterPro" id="IPR043502">
    <property type="entry name" value="DNA/RNA_pol_sf"/>
</dbReference>
<dbReference type="PRINTS" id="PR01166">
    <property type="entry name" value="CYCOXIDASEII"/>
</dbReference>
<keyword evidence="3 6" id="KW-1133">Transmembrane helix</keyword>
<evidence type="ECO:0000313" key="9">
    <source>
        <dbReference type="EMBL" id="AEH42842.1"/>
    </source>
</evidence>
<dbReference type="InterPro" id="IPR011759">
    <property type="entry name" value="Cyt_c_oxidase_su2_TM_dom"/>
</dbReference>
<dbReference type="InterPro" id="IPR024937">
    <property type="entry name" value="Domain_X"/>
</dbReference>
<evidence type="ECO:0000256" key="2">
    <source>
        <dbReference type="ARBA" id="ARBA00022692"/>
    </source>
</evidence>
<dbReference type="Pfam" id="PF01348">
    <property type="entry name" value="Intron_maturas2"/>
    <property type="match status" value="1"/>
</dbReference>
<keyword evidence="2 6" id="KW-0812">Transmembrane</keyword>
<dbReference type="GO" id="GO:0006315">
    <property type="term" value="P:homing of group II introns"/>
    <property type="evidence" value="ECO:0007669"/>
    <property type="project" value="TreeGrafter"/>
</dbReference>
<feature type="transmembrane region" description="Helical" evidence="6">
    <location>
        <begin position="40"/>
        <end position="60"/>
    </location>
</feature>
<dbReference type="GO" id="GO:0031966">
    <property type="term" value="C:mitochondrial membrane"/>
    <property type="evidence" value="ECO:0007669"/>
    <property type="project" value="UniProtKB-SubCell"/>
</dbReference>
<dbReference type="PROSITE" id="PS50878">
    <property type="entry name" value="RT_POL"/>
    <property type="match status" value="1"/>
</dbReference>
<dbReference type="Gene3D" id="1.10.287.90">
    <property type="match status" value="1"/>
</dbReference>
<name>H9LRW5_NITHY</name>
<geneLocation type="mitochondrion" evidence="9"/>
<evidence type="ECO:0000259" key="8">
    <source>
        <dbReference type="PROSITE" id="PS50999"/>
    </source>
</evidence>
<reference evidence="9" key="1">
    <citation type="journal article" date="2020" name="Plants (Basel)">
        <title>Evolutionary Trends in the Mitochondrial Genome of Archaeplastida: How Does the GC Bias Affect the Transition from Water to Land?</title>
        <authorList>
            <person name="Pedrola-Monfort J."/>
            <person name="Lazaro-Gimeno D."/>
            <person name="Boluda C.G."/>
            <person name="Pedrola L."/>
            <person name="Garmendia A."/>
            <person name="Soler C."/>
            <person name="Soriano J.M."/>
        </authorList>
    </citation>
    <scope>NUCLEOTIDE SEQUENCE</scope>
</reference>
<protein>
    <submittedName>
        <fullName evidence="9">Cytochrome c oxidase subunit 2</fullName>
    </submittedName>
</protein>
<dbReference type="CDD" id="cd01651">
    <property type="entry name" value="RT_G2_intron"/>
    <property type="match status" value="1"/>
</dbReference>
<feature type="transmembrane region" description="Helical" evidence="6">
    <location>
        <begin position="81"/>
        <end position="103"/>
    </location>
</feature>
<dbReference type="GeneID" id="12079331"/>
<comment type="subcellular location">
    <subcellularLocation>
        <location evidence="1">Mitochondrion membrane</location>
        <topology evidence="1">Multi-pass membrane protein</topology>
    </subcellularLocation>
</comment>
<accession>H9LRW5</accession>
<gene>
    <name evidence="9" type="primary">cox2</name>
</gene>
<evidence type="ECO:0000259" key="7">
    <source>
        <dbReference type="PROSITE" id="PS50878"/>
    </source>
</evidence>
<dbReference type="InterPro" id="IPR000477">
    <property type="entry name" value="RT_dom"/>
</dbReference>
<dbReference type="RefSeq" id="YP_006073027.1">
    <property type="nucleotide sequence ID" value="NC_017598.1"/>
</dbReference>
<dbReference type="GO" id="GO:0003964">
    <property type="term" value="F:RNA-directed DNA polymerase activity"/>
    <property type="evidence" value="ECO:0007669"/>
    <property type="project" value="TreeGrafter"/>
</dbReference>
<dbReference type="FunFam" id="1.10.287.90:FF:000004">
    <property type="entry name" value="Cytochrome c oxidase subunit 2"/>
    <property type="match status" value="1"/>
</dbReference>
<feature type="domain" description="Reverse transcriptase" evidence="7">
    <location>
        <begin position="1"/>
        <end position="356"/>
    </location>
</feature>
<dbReference type="EMBL" id="JF810595">
    <property type="protein sequence ID" value="AEH42842.1"/>
    <property type="molecule type" value="Genomic_DNA"/>
</dbReference>
<evidence type="ECO:0000256" key="4">
    <source>
        <dbReference type="ARBA" id="ARBA00023128"/>
    </source>
</evidence>
<dbReference type="GO" id="GO:0022900">
    <property type="term" value="P:electron transport chain"/>
    <property type="evidence" value="ECO:0007669"/>
    <property type="project" value="InterPro"/>
</dbReference>
<keyword evidence="5 6" id="KW-0472">Membrane</keyword>
<proteinExistence type="predicted"/>
<dbReference type="Pfam" id="PF00078">
    <property type="entry name" value="RVT_1"/>
    <property type="match status" value="1"/>
</dbReference>
<organism evidence="9">
    <name type="scientific">Nitella hyalina</name>
    <name type="common">Many-branched stonewort</name>
    <dbReference type="NCBI Taxonomy" id="181804"/>
    <lineage>
        <taxon>Eukaryota</taxon>
        <taxon>Viridiplantae</taxon>
        <taxon>Streptophyta</taxon>
        <taxon>Charophyceae</taxon>
        <taxon>Charales</taxon>
        <taxon>Characeae</taxon>
        <taxon>Nitella</taxon>
    </lineage>
</organism>
<dbReference type="SUPFAM" id="SSF56672">
    <property type="entry name" value="DNA/RNA polymerases"/>
    <property type="match status" value="1"/>
</dbReference>
<dbReference type="SUPFAM" id="SSF81464">
    <property type="entry name" value="Cytochrome c oxidase subunit II-like, transmembrane region"/>
    <property type="match status" value="1"/>
</dbReference>
<evidence type="ECO:0000256" key="6">
    <source>
        <dbReference type="SAM" id="Phobius"/>
    </source>
</evidence>
<evidence type="ECO:0000256" key="5">
    <source>
        <dbReference type="ARBA" id="ARBA00023136"/>
    </source>
</evidence>
<keyword evidence="4 9" id="KW-0496">Mitochondrion</keyword>
<dbReference type="GO" id="GO:0090615">
    <property type="term" value="P:mitochondrial mRNA processing"/>
    <property type="evidence" value="ECO:0007669"/>
    <property type="project" value="TreeGrafter"/>
</dbReference>
<feature type="domain" description="Cytochrome oxidase subunit II transmembrane region profile" evidence="8">
    <location>
        <begin position="14"/>
        <end position="109"/>
    </location>
</feature>
<dbReference type="PANTHER" id="PTHR33642">
    <property type="entry name" value="COX1/OXI3 INTRON 1 PROTEIN-RELATED"/>
    <property type="match status" value="1"/>
</dbReference>